<dbReference type="SUPFAM" id="SSF55073">
    <property type="entry name" value="Nucleotide cyclase"/>
    <property type="match status" value="1"/>
</dbReference>
<dbReference type="AlphaFoldDB" id="A0A162TD74"/>
<reference evidence="5 6" key="1">
    <citation type="submission" date="2016-04" db="EMBL/GenBank/DDBJ databases">
        <title>Genome sequence of Clostridium magnum DSM 2767.</title>
        <authorList>
            <person name="Poehlein A."/>
            <person name="Uhlig R."/>
            <person name="Fischer R."/>
            <person name="Bahl H."/>
            <person name="Daniel R."/>
        </authorList>
    </citation>
    <scope>NUCLEOTIDE SEQUENCE [LARGE SCALE GENOMIC DNA]</scope>
    <source>
        <strain evidence="5 6">DSM 2767</strain>
    </source>
</reference>
<dbReference type="InterPro" id="IPR037522">
    <property type="entry name" value="HD_GYP_dom"/>
</dbReference>
<feature type="transmembrane region" description="Helical" evidence="1">
    <location>
        <begin position="12"/>
        <end position="34"/>
    </location>
</feature>
<dbReference type="PANTHER" id="PTHR45228">
    <property type="entry name" value="CYCLIC DI-GMP PHOSPHODIESTERASE TM_0186-RELATED"/>
    <property type="match status" value="1"/>
</dbReference>
<gene>
    <name evidence="5" type="primary">rpfG_6</name>
    <name evidence="5" type="ORF">CLMAG_23030</name>
</gene>
<evidence type="ECO:0000313" key="5">
    <source>
        <dbReference type="EMBL" id="KZL92494.1"/>
    </source>
</evidence>
<dbReference type="RefSeq" id="WP_066622012.1">
    <property type="nucleotide sequence ID" value="NZ_FQXL01000023.1"/>
</dbReference>
<dbReference type="CDD" id="cd06225">
    <property type="entry name" value="HAMP"/>
    <property type="match status" value="1"/>
</dbReference>
<evidence type="ECO:0000259" key="3">
    <source>
        <dbReference type="PROSITE" id="PS50887"/>
    </source>
</evidence>
<dbReference type="STRING" id="1121326.CLMAG_23030"/>
<evidence type="ECO:0000256" key="1">
    <source>
        <dbReference type="SAM" id="Phobius"/>
    </source>
</evidence>
<dbReference type="NCBIfam" id="TIGR00254">
    <property type="entry name" value="GGDEF"/>
    <property type="match status" value="1"/>
</dbReference>
<dbReference type="GO" id="GO:0007165">
    <property type="term" value="P:signal transduction"/>
    <property type="evidence" value="ECO:0007669"/>
    <property type="project" value="InterPro"/>
</dbReference>
<dbReference type="Gene3D" id="1.10.3210.10">
    <property type="entry name" value="Hypothetical protein af1432"/>
    <property type="match status" value="1"/>
</dbReference>
<dbReference type="OrthoDB" id="9804747at2"/>
<dbReference type="Gene3D" id="6.10.340.10">
    <property type="match status" value="1"/>
</dbReference>
<dbReference type="GO" id="GO:0071111">
    <property type="term" value="F:cyclic-guanylate-specific phosphodiesterase activity"/>
    <property type="evidence" value="ECO:0007669"/>
    <property type="project" value="UniProtKB-EC"/>
</dbReference>
<feature type="transmembrane region" description="Helical" evidence="1">
    <location>
        <begin position="258"/>
        <end position="282"/>
    </location>
</feature>
<dbReference type="SUPFAM" id="SSF109604">
    <property type="entry name" value="HD-domain/PDEase-like"/>
    <property type="match status" value="1"/>
</dbReference>
<protein>
    <submittedName>
        <fullName evidence="5">Cyclic di-GMP phosphodiesterase response regulator RpfG</fullName>
        <ecNumber evidence="5">3.1.4.52</ecNumber>
    </submittedName>
</protein>
<name>A0A162TD74_9CLOT</name>
<dbReference type="Pfam" id="PF00990">
    <property type="entry name" value="GGDEF"/>
    <property type="match status" value="1"/>
</dbReference>
<dbReference type="EMBL" id="LWAE01000002">
    <property type="protein sequence ID" value="KZL92494.1"/>
    <property type="molecule type" value="Genomic_DNA"/>
</dbReference>
<dbReference type="Pfam" id="PF13487">
    <property type="entry name" value="HD_5"/>
    <property type="match status" value="1"/>
</dbReference>
<evidence type="ECO:0000259" key="2">
    <source>
        <dbReference type="PROSITE" id="PS50885"/>
    </source>
</evidence>
<dbReference type="PROSITE" id="PS50885">
    <property type="entry name" value="HAMP"/>
    <property type="match status" value="1"/>
</dbReference>
<feature type="domain" description="GGDEF" evidence="3">
    <location>
        <begin position="370"/>
        <end position="502"/>
    </location>
</feature>
<dbReference type="CDD" id="cd01949">
    <property type="entry name" value="GGDEF"/>
    <property type="match status" value="1"/>
</dbReference>
<keyword evidence="1" id="KW-1133">Transmembrane helix</keyword>
<dbReference type="GO" id="GO:0016020">
    <property type="term" value="C:membrane"/>
    <property type="evidence" value="ECO:0007669"/>
    <property type="project" value="InterPro"/>
</dbReference>
<dbReference type="SMART" id="SM00304">
    <property type="entry name" value="HAMP"/>
    <property type="match status" value="1"/>
</dbReference>
<dbReference type="EC" id="3.1.4.52" evidence="5"/>
<comment type="caution">
    <text evidence="5">The sequence shown here is derived from an EMBL/GenBank/DDBJ whole genome shotgun (WGS) entry which is preliminary data.</text>
</comment>
<dbReference type="CDD" id="cd00077">
    <property type="entry name" value="HDc"/>
    <property type="match status" value="1"/>
</dbReference>
<dbReference type="InterPro" id="IPR043128">
    <property type="entry name" value="Rev_trsase/Diguanyl_cyclase"/>
</dbReference>
<dbReference type="PROSITE" id="PS50887">
    <property type="entry name" value="GGDEF"/>
    <property type="match status" value="1"/>
</dbReference>
<dbReference type="Proteomes" id="UP000076603">
    <property type="component" value="Unassembled WGS sequence"/>
</dbReference>
<organism evidence="5 6">
    <name type="scientific">Clostridium magnum DSM 2767</name>
    <dbReference type="NCBI Taxonomy" id="1121326"/>
    <lineage>
        <taxon>Bacteria</taxon>
        <taxon>Bacillati</taxon>
        <taxon>Bacillota</taxon>
        <taxon>Clostridia</taxon>
        <taxon>Eubacteriales</taxon>
        <taxon>Clostridiaceae</taxon>
        <taxon>Clostridium</taxon>
    </lineage>
</organism>
<dbReference type="PANTHER" id="PTHR45228:SF1">
    <property type="entry name" value="CYCLIC DI-GMP PHOSPHODIESTERASE TM_0186"/>
    <property type="match status" value="1"/>
</dbReference>
<accession>A0A162TD74</accession>
<dbReference type="InterPro" id="IPR052020">
    <property type="entry name" value="Cyclic_di-GMP/3'3'-cGAMP_PDE"/>
</dbReference>
<feature type="domain" description="HD-GYP" evidence="4">
    <location>
        <begin position="490"/>
        <end position="679"/>
    </location>
</feature>
<dbReference type="PATRIC" id="fig|1121326.3.peg.2300"/>
<dbReference type="InterPro" id="IPR003660">
    <property type="entry name" value="HAMP_dom"/>
</dbReference>
<sequence>MTVKFKTLLISVISFLLITISTYTVFNVIVFNYINKIEIQSLNNNFEVVKSLLNREEIAMNKTAIDWANWDDTYNFVLGNNKEVFIESNLQDTTLKQLNLNFMFFTDTEGNILYSLTGNLESKTKDLLIENLFNINKKLNPIMSFKNNGEVHYGVFSLNEKFFIVSAAPITTSDEKAKSNGRLVIGRAIDESLINYINSIIGAQFELKEITNSNESNYTIKKDNSHITLYNSIQDVHGDMSIGSSISMKRDAYKLGKFYLELMILIFSIALFLIFFTHVIIFNKYILKRLRKLNEFIDDVAITKELTARIEMDGKDEIKNIANATNKMLFELEDAYKSISNLSYSDKLTGLKNRAYIEDQFEKLNKQENIDYSIIMGDVNGLKLVNDTFGHKEGDRLICIIANILNDVSSKEDIIARWGGDEFIVLIIDEDYSYLSNLVQEVKSECIKVTDFGFKISIALGIAEKNEGSDCEAVMSLAEERMYRSKLTEVKSSRNGTIVSLERTLYEKHSETEEHTQRIKQLSAKLGKKINLSQDKLNELELLSLLHDIGKIGIPEHILMKPGKLTDEEWEIMKRHAEIGYRIAKVTPELAHVANEILCHHERFDGTGYPQGLKGEEIPILSRIINVVDSFDVMTNKRIYKEAYNVDYAVKELERCSGTQFDPVIVNHFMELLKNDDIT</sequence>
<dbReference type="SMART" id="SM00471">
    <property type="entry name" value="HDc"/>
    <property type="match status" value="1"/>
</dbReference>
<dbReference type="InterPro" id="IPR003607">
    <property type="entry name" value="HD/PDEase_dom"/>
</dbReference>
<proteinExistence type="predicted"/>
<keyword evidence="1" id="KW-0472">Membrane</keyword>
<dbReference type="InterPro" id="IPR029787">
    <property type="entry name" value="Nucleotide_cyclase"/>
</dbReference>
<evidence type="ECO:0000313" key="6">
    <source>
        <dbReference type="Proteomes" id="UP000076603"/>
    </source>
</evidence>
<dbReference type="Pfam" id="PF05228">
    <property type="entry name" value="CHASE4"/>
    <property type="match status" value="1"/>
</dbReference>
<dbReference type="SMART" id="SM00267">
    <property type="entry name" value="GGDEF"/>
    <property type="match status" value="1"/>
</dbReference>
<keyword evidence="1" id="KW-0812">Transmembrane</keyword>
<keyword evidence="5" id="KW-0378">Hydrolase</keyword>
<dbReference type="InterPro" id="IPR000160">
    <property type="entry name" value="GGDEF_dom"/>
</dbReference>
<keyword evidence="6" id="KW-1185">Reference proteome</keyword>
<dbReference type="Gene3D" id="3.30.70.270">
    <property type="match status" value="1"/>
</dbReference>
<evidence type="ECO:0000259" key="4">
    <source>
        <dbReference type="PROSITE" id="PS51832"/>
    </source>
</evidence>
<dbReference type="PROSITE" id="PS51832">
    <property type="entry name" value="HD_GYP"/>
    <property type="match status" value="1"/>
</dbReference>
<feature type="domain" description="HAMP" evidence="2">
    <location>
        <begin position="284"/>
        <end position="337"/>
    </location>
</feature>
<dbReference type="InterPro" id="IPR007892">
    <property type="entry name" value="CHASE4"/>
</dbReference>